<protein>
    <submittedName>
        <fullName evidence="1">Uncharacterized protein</fullName>
    </submittedName>
</protein>
<organism evidence="1 2">
    <name type="scientific">Psychrobacter piscatorii</name>
    <dbReference type="NCBI Taxonomy" id="554343"/>
    <lineage>
        <taxon>Bacteria</taxon>
        <taxon>Pseudomonadati</taxon>
        <taxon>Pseudomonadota</taxon>
        <taxon>Gammaproteobacteria</taxon>
        <taxon>Moraxellales</taxon>
        <taxon>Moraxellaceae</taxon>
        <taxon>Psychrobacter</taxon>
    </lineage>
</organism>
<dbReference type="AlphaFoldDB" id="A0A0T6DTP3"/>
<dbReference type="STRING" id="554343.AS194_04985"/>
<accession>A0A0T6DTP3</accession>
<name>A0A0T6DTP3_9GAMM</name>
<reference evidence="1 2" key="1">
    <citation type="submission" date="2015-11" db="EMBL/GenBank/DDBJ databases">
        <title>Permanent draft genome of Psychrobacter piscatorii LQ58.</title>
        <authorList>
            <person name="Zhou M."/>
            <person name="Dong B."/>
            <person name="Liu Q."/>
        </authorList>
    </citation>
    <scope>NUCLEOTIDE SEQUENCE [LARGE SCALE GENOMIC DNA]</scope>
    <source>
        <strain evidence="1 2">LQ58</strain>
    </source>
</reference>
<evidence type="ECO:0000313" key="2">
    <source>
        <dbReference type="Proteomes" id="UP000051202"/>
    </source>
</evidence>
<sequence>MIDELGIKAKLTMWGRWVGRGNIAAAPVGGGSVGSCSPLGYKSAWSFILPSDGGGVDIGCDDDMLDIEHAMSYLKTHDAFSYRLIKLKYRYGYSYQRLAQKLTKSMPEYRRGGIKAGMKMCHKHCKTLVDRAEGEIEQMLTEEIV</sequence>
<proteinExistence type="predicted"/>
<comment type="caution">
    <text evidence="1">The sequence shown here is derived from an EMBL/GenBank/DDBJ whole genome shotgun (WGS) entry which is preliminary data.</text>
</comment>
<dbReference type="EMBL" id="LNDJ01000047">
    <property type="protein sequence ID" value="KRU23285.1"/>
    <property type="molecule type" value="Genomic_DNA"/>
</dbReference>
<dbReference type="RefSeq" id="WP_058023920.1">
    <property type="nucleotide sequence ID" value="NZ_LNDJ01000047.1"/>
</dbReference>
<dbReference type="Proteomes" id="UP000051202">
    <property type="component" value="Unassembled WGS sequence"/>
</dbReference>
<gene>
    <name evidence="1" type="ORF">AS194_04985</name>
</gene>
<keyword evidence="2" id="KW-1185">Reference proteome</keyword>
<evidence type="ECO:0000313" key="1">
    <source>
        <dbReference type="EMBL" id="KRU23285.1"/>
    </source>
</evidence>